<dbReference type="GO" id="GO:0043197">
    <property type="term" value="C:dendritic spine"/>
    <property type="evidence" value="ECO:0007669"/>
    <property type="project" value="TreeGrafter"/>
</dbReference>
<dbReference type="PROSITE" id="PS50088">
    <property type="entry name" value="ANK_REPEAT"/>
    <property type="match status" value="3"/>
</dbReference>
<dbReference type="InterPro" id="IPR051569">
    <property type="entry name" value="SHANK"/>
</dbReference>
<dbReference type="SMART" id="SM00248">
    <property type="entry name" value="ANK"/>
    <property type="match status" value="5"/>
</dbReference>
<accession>A0A9Q9VU12</accession>
<evidence type="ECO:0000313" key="2">
    <source>
        <dbReference type="RefSeq" id="XP_042571185.1"/>
    </source>
</evidence>
<sequence length="195" mass="21784">MEYIQHHQVDKVSNMLERGLDPNYHDPDTGETPLTLAAHLDNMVEIIVTLKNGGAHLDFRSRDGMTALHKAARAKNQIALKTMLDLGASPDYKDRQSLTPLYHTVTVGGDPSCCEVLLRAHASVGCHDENGWHEIHQACRYGHIQHLEHLLFYGADMHVENASGNTALHICALYKQVCTYTVPLMIQSQLHLNSQ</sequence>
<dbReference type="GO" id="GO:0014069">
    <property type="term" value="C:postsynaptic density"/>
    <property type="evidence" value="ECO:0007669"/>
    <property type="project" value="TreeGrafter"/>
</dbReference>
<dbReference type="InterPro" id="IPR002110">
    <property type="entry name" value="Ankyrin_rpt"/>
</dbReference>
<dbReference type="AlphaFoldDB" id="A0A9Q9VU12"/>
<dbReference type="GO" id="GO:0045211">
    <property type="term" value="C:postsynaptic membrane"/>
    <property type="evidence" value="ECO:0007669"/>
    <property type="project" value="TreeGrafter"/>
</dbReference>
<dbReference type="GO" id="GO:0035255">
    <property type="term" value="F:ionotropic glutamate receptor binding"/>
    <property type="evidence" value="ECO:0007669"/>
    <property type="project" value="TreeGrafter"/>
</dbReference>
<dbReference type="Pfam" id="PF12796">
    <property type="entry name" value="Ank_2"/>
    <property type="match status" value="2"/>
</dbReference>
<dbReference type="GeneID" id="122135571"/>
<dbReference type="PANTHER" id="PTHR24135">
    <property type="entry name" value="SH3 AND MULTIPLE ANKYRIN REPEAT DOMAINS PROTEIN"/>
    <property type="match status" value="1"/>
</dbReference>
<reference evidence="2" key="1">
    <citation type="submission" date="2025-08" db="UniProtKB">
        <authorList>
            <consortium name="RefSeq"/>
        </authorList>
    </citation>
    <scope>IDENTIFICATION</scope>
    <source>
        <tissue evidence="2">Muscle</tissue>
    </source>
</reference>
<dbReference type="OrthoDB" id="445896at2759"/>
<dbReference type="Proteomes" id="UP001155660">
    <property type="component" value="Chromosome A25"/>
</dbReference>
<feature type="repeat" description="ANK" evidence="1">
    <location>
        <begin position="29"/>
        <end position="62"/>
    </location>
</feature>
<evidence type="ECO:0000256" key="1">
    <source>
        <dbReference type="PROSITE-ProRule" id="PRU00023"/>
    </source>
</evidence>
<proteinExistence type="predicted"/>
<gene>
    <name evidence="2" type="primary">LOC122135571</name>
</gene>
<organism evidence="2">
    <name type="scientific">Cyprinus carpio</name>
    <name type="common">Common carp</name>
    <dbReference type="NCBI Taxonomy" id="7962"/>
    <lineage>
        <taxon>Eukaryota</taxon>
        <taxon>Metazoa</taxon>
        <taxon>Chordata</taxon>
        <taxon>Craniata</taxon>
        <taxon>Vertebrata</taxon>
        <taxon>Euteleostomi</taxon>
        <taxon>Actinopterygii</taxon>
        <taxon>Neopterygii</taxon>
        <taxon>Teleostei</taxon>
        <taxon>Ostariophysi</taxon>
        <taxon>Cypriniformes</taxon>
        <taxon>Cyprinidae</taxon>
        <taxon>Cyprininae</taxon>
        <taxon>Cyprinus</taxon>
    </lineage>
</organism>
<dbReference type="PANTHER" id="PTHR24135:SF17">
    <property type="entry name" value="SH3 AND MULTIPLE ANKYRIN REPEAT DOMAINS PROTEIN 2"/>
    <property type="match status" value="1"/>
</dbReference>
<dbReference type="KEGG" id="ccar:122135571"/>
<feature type="repeat" description="ANK" evidence="1">
    <location>
        <begin position="130"/>
        <end position="162"/>
    </location>
</feature>
<dbReference type="GO" id="GO:0030160">
    <property type="term" value="F:synaptic receptor adaptor activity"/>
    <property type="evidence" value="ECO:0007669"/>
    <property type="project" value="TreeGrafter"/>
</dbReference>
<keyword evidence="1" id="KW-0040">ANK repeat</keyword>
<dbReference type="RefSeq" id="XP_042571185.1">
    <property type="nucleotide sequence ID" value="XM_042715251.1"/>
</dbReference>
<protein>
    <submittedName>
        <fullName evidence="2">SH3 and multiple ankyrin repeat domains protein 3-like</fullName>
    </submittedName>
</protein>
<feature type="repeat" description="ANK" evidence="1">
    <location>
        <begin position="63"/>
        <end position="95"/>
    </location>
</feature>
<name>A0A9Q9VU12_CYPCA</name>
<dbReference type="PROSITE" id="PS50297">
    <property type="entry name" value="ANK_REP_REGION"/>
    <property type="match status" value="2"/>
</dbReference>